<dbReference type="Proteomes" id="UP000441032">
    <property type="component" value="Unassembled WGS sequence"/>
</dbReference>
<keyword evidence="2" id="KW-0812">Transmembrane</keyword>
<evidence type="ECO:0000256" key="4">
    <source>
        <dbReference type="ARBA" id="ARBA00023136"/>
    </source>
</evidence>
<dbReference type="InterPro" id="IPR007792">
    <property type="entry name" value="T4SS_VirB3/TrbD/AvhB"/>
</dbReference>
<accession>A0A7X2HSF5</accession>
<dbReference type="EMBL" id="WJYN01000016">
    <property type="protein sequence ID" value="MRT01642.1"/>
    <property type="molecule type" value="Genomic_DNA"/>
</dbReference>
<evidence type="ECO:0000313" key="6">
    <source>
        <dbReference type="Proteomes" id="UP000441032"/>
    </source>
</evidence>
<sequence>MTTATESGTPAADDSADSLAVPIRRTMLEKFLMVGIDRKLSAAELAIIVFTAIGLRNPWVLLALPPTHLILWLATKKDPDQFNCYLRYSKQGDFYEPRPMLRQTRNARPKGFARGELC</sequence>
<keyword evidence="4" id="KW-0472">Membrane</keyword>
<evidence type="ECO:0000256" key="3">
    <source>
        <dbReference type="ARBA" id="ARBA00022989"/>
    </source>
</evidence>
<name>A0A7X2HSF5_RALPI</name>
<dbReference type="GO" id="GO:0016020">
    <property type="term" value="C:membrane"/>
    <property type="evidence" value="ECO:0007669"/>
    <property type="project" value="UniProtKB-SubCell"/>
</dbReference>
<evidence type="ECO:0000313" key="5">
    <source>
        <dbReference type="EMBL" id="MRT01642.1"/>
    </source>
</evidence>
<protein>
    <submittedName>
        <fullName evidence="5">Type VI secretion protein</fullName>
    </submittedName>
</protein>
<evidence type="ECO:0000256" key="2">
    <source>
        <dbReference type="ARBA" id="ARBA00022692"/>
    </source>
</evidence>
<organism evidence="5 6">
    <name type="scientific">Ralstonia pickettii</name>
    <name type="common">Burkholderia pickettii</name>
    <dbReference type="NCBI Taxonomy" id="329"/>
    <lineage>
        <taxon>Bacteria</taxon>
        <taxon>Pseudomonadati</taxon>
        <taxon>Pseudomonadota</taxon>
        <taxon>Betaproteobacteria</taxon>
        <taxon>Burkholderiales</taxon>
        <taxon>Burkholderiaceae</taxon>
        <taxon>Ralstonia</taxon>
    </lineage>
</organism>
<keyword evidence="3" id="KW-1133">Transmembrane helix</keyword>
<comment type="caution">
    <text evidence="5">The sequence shown here is derived from an EMBL/GenBank/DDBJ whole genome shotgun (WGS) entry which is preliminary data.</text>
</comment>
<dbReference type="Pfam" id="PF05101">
    <property type="entry name" value="VirB3"/>
    <property type="match status" value="1"/>
</dbReference>
<comment type="subcellular location">
    <subcellularLocation>
        <location evidence="1">Membrane</location>
    </subcellularLocation>
</comment>
<evidence type="ECO:0000256" key="1">
    <source>
        <dbReference type="ARBA" id="ARBA00004370"/>
    </source>
</evidence>
<gene>
    <name evidence="5" type="ORF">GJQ57_23635</name>
</gene>
<reference evidence="5 6" key="1">
    <citation type="submission" date="2019-11" db="EMBL/GenBank/DDBJ databases">
        <title>Phenotypic characterization of an OXA-22 and OXA-60 co-producing Ralstonia pickettii clinical strain.</title>
        <authorList>
            <person name="He F."/>
        </authorList>
    </citation>
    <scope>NUCLEOTIDE SEQUENCE [LARGE SCALE GENOMIC DNA]</scope>
    <source>
        <strain evidence="5 6">PSLESD1</strain>
    </source>
</reference>
<dbReference type="AlphaFoldDB" id="A0A7X2HSF5"/>
<proteinExistence type="predicted"/>
<dbReference type="RefSeq" id="WP_154209164.1">
    <property type="nucleotide sequence ID" value="NZ_WJYN01000016.1"/>
</dbReference>